<dbReference type="Proteomes" id="UP000193675">
    <property type="component" value="Unassembled WGS sequence"/>
</dbReference>
<accession>A0A1X1A5A6</accession>
<gene>
    <name evidence="1" type="ORF">B7H17_03655</name>
</gene>
<sequence>MLKPIFKDGGILGMEAEERSLDYRLWLLGYMHYGVLNKTEYALAISAADKLYEKGKVSRDEYLDMIRLSDEALAGK</sequence>
<evidence type="ECO:0000313" key="1">
    <source>
        <dbReference type="EMBL" id="ORL67081.1"/>
    </source>
</evidence>
<organism evidence="1 2">
    <name type="scientific">Pseudomonas putida</name>
    <name type="common">Arthrobacter siderocapsulatus</name>
    <dbReference type="NCBI Taxonomy" id="303"/>
    <lineage>
        <taxon>Bacteria</taxon>
        <taxon>Pseudomonadati</taxon>
        <taxon>Pseudomonadota</taxon>
        <taxon>Gammaproteobacteria</taxon>
        <taxon>Pseudomonadales</taxon>
        <taxon>Pseudomonadaceae</taxon>
        <taxon>Pseudomonas</taxon>
    </lineage>
</organism>
<protein>
    <submittedName>
        <fullName evidence="1">Uncharacterized protein</fullName>
    </submittedName>
</protein>
<proteinExistence type="predicted"/>
<reference evidence="1 2" key="1">
    <citation type="submission" date="2017-04" db="EMBL/GenBank/DDBJ databases">
        <title>Presence of VIM-2 positive Pseudomonas species in chickens and their surrounding environment.</title>
        <authorList>
            <person name="Zhang R."/>
        </authorList>
    </citation>
    <scope>NUCLEOTIDE SEQUENCE [LARGE SCALE GENOMIC DNA]</scope>
    <source>
        <strain evidence="1 2">DZ-C18</strain>
    </source>
</reference>
<evidence type="ECO:0000313" key="2">
    <source>
        <dbReference type="Proteomes" id="UP000193675"/>
    </source>
</evidence>
<comment type="caution">
    <text evidence="1">The sequence shown here is derived from an EMBL/GenBank/DDBJ whole genome shotgun (WGS) entry which is preliminary data.</text>
</comment>
<dbReference type="AlphaFoldDB" id="A0A1X1A5A6"/>
<dbReference type="EMBL" id="NBWC01000004">
    <property type="protein sequence ID" value="ORL67081.1"/>
    <property type="molecule type" value="Genomic_DNA"/>
</dbReference>
<name>A0A1X1A5A6_PSEPU</name>